<protein>
    <submittedName>
        <fullName evidence="1">Uncharacterized protein</fullName>
    </submittedName>
</protein>
<dbReference type="Proteomes" id="UP000198211">
    <property type="component" value="Unassembled WGS sequence"/>
</dbReference>
<comment type="caution">
    <text evidence="1">The sequence shown here is derived from an EMBL/GenBank/DDBJ whole genome shotgun (WGS) entry which is preliminary data.</text>
</comment>
<reference evidence="2" key="1">
    <citation type="submission" date="2017-03" db="EMBL/GenBank/DDBJ databases">
        <title>Phytopthora megakarya and P. palmivora, two closely related causual agents of cacao black pod achieved similar genome size and gene model numbers by different mechanisms.</title>
        <authorList>
            <person name="Ali S."/>
            <person name="Shao J."/>
            <person name="Larry D.J."/>
            <person name="Kronmiller B."/>
            <person name="Shen D."/>
            <person name="Strem M.D."/>
            <person name="Melnick R.L."/>
            <person name="Guiltinan M.J."/>
            <person name="Tyler B.M."/>
            <person name="Meinhardt L.W."/>
            <person name="Bailey B.A."/>
        </authorList>
    </citation>
    <scope>NUCLEOTIDE SEQUENCE [LARGE SCALE GENOMIC DNA]</scope>
    <source>
        <strain evidence="2">zdho120</strain>
    </source>
</reference>
<organism evidence="1 2">
    <name type="scientific">Phytophthora megakarya</name>
    <dbReference type="NCBI Taxonomy" id="4795"/>
    <lineage>
        <taxon>Eukaryota</taxon>
        <taxon>Sar</taxon>
        <taxon>Stramenopiles</taxon>
        <taxon>Oomycota</taxon>
        <taxon>Peronosporomycetes</taxon>
        <taxon>Peronosporales</taxon>
        <taxon>Peronosporaceae</taxon>
        <taxon>Phytophthora</taxon>
    </lineage>
</organism>
<accession>A0A225WTJ8</accession>
<proteinExistence type="predicted"/>
<evidence type="ECO:0000313" key="1">
    <source>
        <dbReference type="EMBL" id="OWZ20963.1"/>
    </source>
</evidence>
<evidence type="ECO:0000313" key="2">
    <source>
        <dbReference type="Proteomes" id="UP000198211"/>
    </source>
</evidence>
<sequence length="95" mass="10368">MRGDGQAKQNKQVRQYFKCSDQTRGVFQWLDVASSVEAKELYEKSTVVKPVLAASVRTNGDDMSSSPIPCKVVEKVETLNTPGSAAELSIDTTKS</sequence>
<gene>
    <name evidence="1" type="ORF">PHMEG_0004557</name>
</gene>
<name>A0A225WTJ8_9STRA</name>
<keyword evidence="2" id="KW-1185">Reference proteome</keyword>
<dbReference type="EMBL" id="NBNE01000271">
    <property type="protein sequence ID" value="OWZ20963.1"/>
    <property type="molecule type" value="Genomic_DNA"/>
</dbReference>
<dbReference type="AlphaFoldDB" id="A0A225WTJ8"/>